<reference evidence="1" key="1">
    <citation type="submission" date="2021-02" db="EMBL/GenBank/DDBJ databases">
        <authorList>
            <consortium name="DOE Joint Genome Institute"/>
            <person name="Ahrendt S."/>
            <person name="Looney B.P."/>
            <person name="Miyauchi S."/>
            <person name="Morin E."/>
            <person name="Drula E."/>
            <person name="Courty P.E."/>
            <person name="Chicoki N."/>
            <person name="Fauchery L."/>
            <person name="Kohler A."/>
            <person name="Kuo A."/>
            <person name="Labutti K."/>
            <person name="Pangilinan J."/>
            <person name="Lipzen A."/>
            <person name="Riley R."/>
            <person name="Andreopoulos W."/>
            <person name="He G."/>
            <person name="Johnson J."/>
            <person name="Barry K.W."/>
            <person name="Grigoriev I.V."/>
            <person name="Nagy L."/>
            <person name="Hibbett D."/>
            <person name="Henrissat B."/>
            <person name="Matheny P.B."/>
            <person name="Labbe J."/>
            <person name="Martin F."/>
        </authorList>
    </citation>
    <scope>NUCLEOTIDE SEQUENCE</scope>
    <source>
        <strain evidence="1">FP105234-sp</strain>
    </source>
</reference>
<reference evidence="1" key="2">
    <citation type="journal article" date="2022" name="New Phytol.">
        <title>Evolutionary transition to the ectomycorrhizal habit in the genomes of a hyperdiverse lineage of mushroom-forming fungi.</title>
        <authorList>
            <person name="Looney B."/>
            <person name="Miyauchi S."/>
            <person name="Morin E."/>
            <person name="Drula E."/>
            <person name="Courty P.E."/>
            <person name="Kohler A."/>
            <person name="Kuo A."/>
            <person name="LaButti K."/>
            <person name="Pangilinan J."/>
            <person name="Lipzen A."/>
            <person name="Riley R."/>
            <person name="Andreopoulos W."/>
            <person name="He G."/>
            <person name="Johnson J."/>
            <person name="Nolan M."/>
            <person name="Tritt A."/>
            <person name="Barry K.W."/>
            <person name="Grigoriev I.V."/>
            <person name="Nagy L.G."/>
            <person name="Hibbett D."/>
            <person name="Henrissat B."/>
            <person name="Matheny P.B."/>
            <person name="Labbe J."/>
            <person name="Martin F.M."/>
        </authorList>
    </citation>
    <scope>NUCLEOTIDE SEQUENCE</scope>
    <source>
        <strain evidence="1">FP105234-sp</strain>
    </source>
</reference>
<accession>A0ACB8R6P2</accession>
<organism evidence="1 2">
    <name type="scientific">Auriscalpium vulgare</name>
    <dbReference type="NCBI Taxonomy" id="40419"/>
    <lineage>
        <taxon>Eukaryota</taxon>
        <taxon>Fungi</taxon>
        <taxon>Dikarya</taxon>
        <taxon>Basidiomycota</taxon>
        <taxon>Agaricomycotina</taxon>
        <taxon>Agaricomycetes</taxon>
        <taxon>Russulales</taxon>
        <taxon>Auriscalpiaceae</taxon>
        <taxon>Auriscalpium</taxon>
    </lineage>
</organism>
<sequence>MSCPQIRTLLPSAARRPSLGFFPALLVLLALAPSALAAPLVRRSGSGSSVKIWVPILVVVIAILLVMLVVFRKTDLVSRLKHISVNSVFAPRQRPAAAPAADGVRELTAETLAGPVATAAARPAARPARRNNRRTPSQISTRSLPAYNKEPGEHELVIIQGSDELEDVPVSNVVMPAVAEDDGESMRTHSRNASDVSSYVHVPDNANVSTPLLSADDINEQQNENDNEQANLSARTDASAADDSRAALLPNASPDPSTLPDPRGEAPAYFEVQGNANDDGVHHVHDLSRIETTDTLPAAPESSPPVAEDHPATPADVEAGTGSTRRRSMFRGILSALSPRAAPVPPTASETARPSVDQQPALPRPSGVSSRLGARSPAAQTHRPSHSGSQSVFSVTSSAFGRTISRTRTRSNSNFHGSGAAGALTSPSNISINSISSPLTHTLVRTDFVYPRSGPTPEQVKMLSSREAVGKFGVPYGQDARAFASASRVNLAQGPPPEFEERQSFDGLPRPSIDGVPRSSGEGNRPHDWSRLRGHSPNDSTDSSGSSHQRTTSAGGATSSPLAAGSSTPAPDPVAAAPAAEDVDHAQSSTDEKPPIETASTTPRPPSPAVSSSTVSTATATQSQNQAPPLPTASAPAPAPAPTSLAPPTPSLSKKASSPAIAPPTAFRMPTTPLTSGRPESRASSVLTFQTAESSFTNDAAPTPTTPDLRLSTMTVMPRRDADEDEPAPPTPKATHSAEVGA</sequence>
<comment type="caution">
    <text evidence="1">The sequence shown here is derived from an EMBL/GenBank/DDBJ whole genome shotgun (WGS) entry which is preliminary data.</text>
</comment>
<dbReference type="Proteomes" id="UP000814033">
    <property type="component" value="Unassembled WGS sequence"/>
</dbReference>
<gene>
    <name evidence="1" type="ORF">FA95DRAFT_1612748</name>
</gene>
<dbReference type="EMBL" id="MU276337">
    <property type="protein sequence ID" value="KAI0039218.1"/>
    <property type="molecule type" value="Genomic_DNA"/>
</dbReference>
<evidence type="ECO:0000313" key="1">
    <source>
        <dbReference type="EMBL" id="KAI0039218.1"/>
    </source>
</evidence>
<keyword evidence="2" id="KW-1185">Reference proteome</keyword>
<protein>
    <submittedName>
        <fullName evidence="1">Uncharacterized protein</fullName>
    </submittedName>
</protein>
<name>A0ACB8R6P2_9AGAM</name>
<evidence type="ECO:0000313" key="2">
    <source>
        <dbReference type="Proteomes" id="UP000814033"/>
    </source>
</evidence>
<proteinExistence type="predicted"/>